<dbReference type="Pfam" id="PF12796">
    <property type="entry name" value="Ank_2"/>
    <property type="match status" value="1"/>
</dbReference>
<dbReference type="SUPFAM" id="SSF48403">
    <property type="entry name" value="Ankyrin repeat"/>
    <property type="match status" value="1"/>
</dbReference>
<dbReference type="InterPro" id="IPR036770">
    <property type="entry name" value="Ankyrin_rpt-contain_sf"/>
</dbReference>
<feature type="region of interest" description="Disordered" evidence="6">
    <location>
        <begin position="281"/>
        <end position="313"/>
    </location>
</feature>
<evidence type="ECO:0000313" key="8">
    <source>
        <dbReference type="Ensembl" id="ENSEBUP00000023508.1"/>
    </source>
</evidence>
<sequence length="460" mass="50471">MNDRYHKAARDGFLDALKEASKRELNAPDEDGMTPTLWASYHGNLEALRVIVSRGGDPDKCDIWGNTPLHLAAANGHMHCLTFLVSFGANTWCLDNDYHTPLDMAAVKSHMDCVRYLDSIAAKQTSLNPKLVAKLKDRAIREAEKRIKACAKLQRKHREKMERRHRHGAASVSTDTLSLSSFSCSTFSRAGSCAGPTYITPSPVISRGIALTRGKAKIQRRADRKKHELDEQFKIYEDGRKSVRSLSGLRLSSEVMFMRPGGGTAPMPKDLGRRHVRDMFGDGGGSDVATESGVASASSEASHDSSHDSLFNRPGLGTMVFRRSYSPGGPFVPPAGEVPIKAGVAEKPFPRSADSLGSAGSLQERVVEAATWDNEEEELTLDDNYSDTSPLESFLASLQLSEFAMAFRREHMDLGSLLLCTDDDLKSIRLPLGPRRKILDAVERRKAILADPGTMDETAL</sequence>
<comment type="subcellular location">
    <subcellularLocation>
        <location evidence="1">Cell projection</location>
    </subcellularLocation>
</comment>
<dbReference type="Proteomes" id="UP000694388">
    <property type="component" value="Unplaced"/>
</dbReference>
<reference evidence="8" key="2">
    <citation type="submission" date="2025-09" db="UniProtKB">
        <authorList>
            <consortium name="Ensembl"/>
        </authorList>
    </citation>
    <scope>IDENTIFICATION</scope>
</reference>
<dbReference type="InterPro" id="IPR013761">
    <property type="entry name" value="SAM/pointed_sf"/>
</dbReference>
<feature type="compositionally biased region" description="Low complexity" evidence="6">
    <location>
        <begin position="288"/>
        <end position="300"/>
    </location>
</feature>
<dbReference type="SUPFAM" id="SSF47769">
    <property type="entry name" value="SAM/Pointed domain"/>
    <property type="match status" value="1"/>
</dbReference>
<evidence type="ECO:0000256" key="3">
    <source>
        <dbReference type="ARBA" id="ARBA00023043"/>
    </source>
</evidence>
<dbReference type="Pfam" id="PF00536">
    <property type="entry name" value="SAM_1"/>
    <property type="match status" value="1"/>
</dbReference>
<dbReference type="Ensembl" id="ENSEBUT00000024085.1">
    <property type="protein sequence ID" value="ENSEBUP00000023508.1"/>
    <property type="gene ID" value="ENSEBUG00000014482.1"/>
</dbReference>
<dbReference type="Gene3D" id="1.25.40.20">
    <property type="entry name" value="Ankyrin repeat-containing domain"/>
    <property type="match status" value="1"/>
</dbReference>
<feature type="repeat" description="ANK" evidence="5">
    <location>
        <begin position="31"/>
        <end position="63"/>
    </location>
</feature>
<name>A0A8C4R2T7_EPTBU</name>
<dbReference type="InterPro" id="IPR002110">
    <property type="entry name" value="Ankyrin_rpt"/>
</dbReference>
<evidence type="ECO:0000256" key="2">
    <source>
        <dbReference type="ARBA" id="ARBA00022737"/>
    </source>
</evidence>
<evidence type="ECO:0000256" key="5">
    <source>
        <dbReference type="PROSITE-ProRule" id="PRU00023"/>
    </source>
</evidence>
<dbReference type="PROSITE" id="PS50088">
    <property type="entry name" value="ANK_REPEAT"/>
    <property type="match status" value="2"/>
</dbReference>
<dbReference type="GO" id="GO:0120025">
    <property type="term" value="C:plasma membrane bounded cell projection"/>
    <property type="evidence" value="ECO:0007669"/>
    <property type="project" value="UniProtKB-ARBA"/>
</dbReference>
<evidence type="ECO:0000256" key="4">
    <source>
        <dbReference type="ARBA" id="ARBA00023273"/>
    </source>
</evidence>
<organism evidence="8 9">
    <name type="scientific">Eptatretus burgeri</name>
    <name type="common">Inshore hagfish</name>
    <dbReference type="NCBI Taxonomy" id="7764"/>
    <lineage>
        <taxon>Eukaryota</taxon>
        <taxon>Metazoa</taxon>
        <taxon>Chordata</taxon>
        <taxon>Craniata</taxon>
        <taxon>Vertebrata</taxon>
        <taxon>Cyclostomata</taxon>
        <taxon>Myxini</taxon>
        <taxon>Myxiniformes</taxon>
        <taxon>Myxinidae</taxon>
        <taxon>Eptatretinae</taxon>
        <taxon>Eptatretus</taxon>
    </lineage>
</organism>
<dbReference type="PROSITE" id="PS50297">
    <property type="entry name" value="ANK_REP_REGION"/>
    <property type="match status" value="1"/>
</dbReference>
<dbReference type="GeneTree" id="ENSGT00390000017548"/>
<dbReference type="OMA" id="VMYVGTF"/>
<dbReference type="FunFam" id="1.10.150.50:FF:000034">
    <property type="entry name" value="ankyrin repeat and SAM domain-containing protein 4B"/>
    <property type="match status" value="1"/>
</dbReference>
<evidence type="ECO:0000256" key="6">
    <source>
        <dbReference type="SAM" id="MobiDB-lite"/>
    </source>
</evidence>
<dbReference type="PANTHER" id="PTHR24161">
    <property type="entry name" value="ANK_REP_REGION DOMAIN-CONTAINING PROTEIN-RELATED"/>
    <property type="match status" value="1"/>
</dbReference>
<dbReference type="Gene3D" id="1.10.150.50">
    <property type="entry name" value="Transcription Factor, Ets-1"/>
    <property type="match status" value="1"/>
</dbReference>
<feature type="domain" description="SAM" evidence="7">
    <location>
        <begin position="385"/>
        <end position="448"/>
    </location>
</feature>
<dbReference type="SMART" id="SM00454">
    <property type="entry name" value="SAM"/>
    <property type="match status" value="1"/>
</dbReference>
<keyword evidence="3 5" id="KW-0040">ANK repeat</keyword>
<keyword evidence="9" id="KW-1185">Reference proteome</keyword>
<accession>A0A8C4R2T7</accession>
<evidence type="ECO:0000256" key="1">
    <source>
        <dbReference type="ARBA" id="ARBA00004316"/>
    </source>
</evidence>
<feature type="repeat" description="ANK" evidence="5">
    <location>
        <begin position="64"/>
        <end position="96"/>
    </location>
</feature>
<dbReference type="SMART" id="SM00248">
    <property type="entry name" value="ANK"/>
    <property type="match status" value="3"/>
</dbReference>
<proteinExistence type="predicted"/>
<reference evidence="8" key="1">
    <citation type="submission" date="2025-08" db="UniProtKB">
        <authorList>
            <consortium name="Ensembl"/>
        </authorList>
    </citation>
    <scope>IDENTIFICATION</scope>
</reference>
<dbReference type="InterPro" id="IPR001660">
    <property type="entry name" value="SAM"/>
</dbReference>
<keyword evidence="4" id="KW-0966">Cell projection</keyword>
<protein>
    <submittedName>
        <fullName evidence="8">Usher syndrome 1Ga (autosomal recessive)</fullName>
    </submittedName>
</protein>
<evidence type="ECO:0000313" key="9">
    <source>
        <dbReference type="Proteomes" id="UP000694388"/>
    </source>
</evidence>
<dbReference type="AlphaFoldDB" id="A0A8C4R2T7"/>
<keyword evidence="2" id="KW-0677">Repeat</keyword>
<evidence type="ECO:0000259" key="7">
    <source>
        <dbReference type="SMART" id="SM00454"/>
    </source>
</evidence>
<dbReference type="FunFam" id="1.25.40.20:FF:000074">
    <property type="entry name" value="Usher syndrome type-1G protein isoform X1"/>
    <property type="match status" value="1"/>
</dbReference>
<dbReference type="PANTHER" id="PTHR24161:SF103">
    <property type="entry name" value="LD20463P"/>
    <property type="match status" value="1"/>
</dbReference>